<dbReference type="AlphaFoldDB" id="A0A9P5PJC5"/>
<gene>
    <name evidence="1" type="ORF">BDP27DRAFT_1227348</name>
</gene>
<feature type="non-terminal residue" evidence="1">
    <location>
        <position position="1"/>
    </location>
</feature>
<proteinExistence type="predicted"/>
<reference evidence="1" key="1">
    <citation type="submission" date="2020-11" db="EMBL/GenBank/DDBJ databases">
        <authorList>
            <consortium name="DOE Joint Genome Institute"/>
            <person name="Ahrendt S."/>
            <person name="Riley R."/>
            <person name="Andreopoulos W."/>
            <person name="Labutti K."/>
            <person name="Pangilinan J."/>
            <person name="Ruiz-Duenas F.J."/>
            <person name="Barrasa J.M."/>
            <person name="Sanchez-Garcia M."/>
            <person name="Camarero S."/>
            <person name="Miyauchi S."/>
            <person name="Serrano A."/>
            <person name="Linde D."/>
            <person name="Babiker R."/>
            <person name="Drula E."/>
            <person name="Ayuso-Fernandez I."/>
            <person name="Pacheco R."/>
            <person name="Padilla G."/>
            <person name="Ferreira P."/>
            <person name="Barriuso J."/>
            <person name="Kellner H."/>
            <person name="Castanera R."/>
            <person name="Alfaro M."/>
            <person name="Ramirez L."/>
            <person name="Pisabarro A.G."/>
            <person name="Kuo A."/>
            <person name="Tritt A."/>
            <person name="Lipzen A."/>
            <person name="He G."/>
            <person name="Yan M."/>
            <person name="Ng V."/>
            <person name="Cullen D."/>
            <person name="Martin F."/>
            <person name="Rosso M.-N."/>
            <person name="Henrissat B."/>
            <person name="Hibbett D."/>
            <person name="Martinez A.T."/>
            <person name="Grigoriev I.V."/>
        </authorList>
    </citation>
    <scope>NUCLEOTIDE SEQUENCE</scope>
    <source>
        <strain evidence="1">AH 40177</strain>
    </source>
</reference>
<name>A0A9P5PJC5_9AGAR</name>
<accession>A0A9P5PJC5</accession>
<protein>
    <submittedName>
        <fullName evidence="1">Uncharacterized protein</fullName>
    </submittedName>
</protein>
<dbReference type="EMBL" id="JADNRY010000085">
    <property type="protein sequence ID" value="KAF9066576.1"/>
    <property type="molecule type" value="Genomic_DNA"/>
</dbReference>
<sequence length="83" mass="9365">WRPQTTILSLSCRIPFDKTTLIVVPIPSITLTSRTVHSSSDKYISRPLNLCCVRFTRSIIISGMTDPGKALVIIVKNRVRRIL</sequence>
<evidence type="ECO:0000313" key="2">
    <source>
        <dbReference type="Proteomes" id="UP000772434"/>
    </source>
</evidence>
<evidence type="ECO:0000313" key="1">
    <source>
        <dbReference type="EMBL" id="KAF9066576.1"/>
    </source>
</evidence>
<organism evidence="1 2">
    <name type="scientific">Rhodocollybia butyracea</name>
    <dbReference type="NCBI Taxonomy" id="206335"/>
    <lineage>
        <taxon>Eukaryota</taxon>
        <taxon>Fungi</taxon>
        <taxon>Dikarya</taxon>
        <taxon>Basidiomycota</taxon>
        <taxon>Agaricomycotina</taxon>
        <taxon>Agaricomycetes</taxon>
        <taxon>Agaricomycetidae</taxon>
        <taxon>Agaricales</taxon>
        <taxon>Marasmiineae</taxon>
        <taxon>Omphalotaceae</taxon>
        <taxon>Rhodocollybia</taxon>
    </lineage>
</organism>
<keyword evidence="2" id="KW-1185">Reference proteome</keyword>
<dbReference type="Proteomes" id="UP000772434">
    <property type="component" value="Unassembled WGS sequence"/>
</dbReference>
<comment type="caution">
    <text evidence="1">The sequence shown here is derived from an EMBL/GenBank/DDBJ whole genome shotgun (WGS) entry which is preliminary data.</text>
</comment>